<comment type="caution">
    <text evidence="1">The sequence shown here is derived from an EMBL/GenBank/DDBJ whole genome shotgun (WGS) entry which is preliminary data.</text>
</comment>
<name>A0AAD9QLJ6_ACRCE</name>
<dbReference type="EMBL" id="JARQWQ010000025">
    <property type="protein sequence ID" value="KAK2563483.1"/>
    <property type="molecule type" value="Genomic_DNA"/>
</dbReference>
<reference evidence="1" key="2">
    <citation type="journal article" date="2023" name="Science">
        <title>Genomic signatures of disease resistance in endangered staghorn corals.</title>
        <authorList>
            <person name="Vollmer S.V."/>
            <person name="Selwyn J.D."/>
            <person name="Despard B.A."/>
            <person name="Roesel C.L."/>
        </authorList>
    </citation>
    <scope>NUCLEOTIDE SEQUENCE</scope>
    <source>
        <strain evidence="1">K2</strain>
    </source>
</reference>
<gene>
    <name evidence="1" type="ORF">P5673_013196</name>
</gene>
<reference evidence="1" key="1">
    <citation type="journal article" date="2023" name="G3 (Bethesda)">
        <title>Whole genome assembly and annotation of the endangered Caribbean coral Acropora cervicornis.</title>
        <authorList>
            <person name="Selwyn J.D."/>
            <person name="Vollmer S.V."/>
        </authorList>
    </citation>
    <scope>NUCLEOTIDE SEQUENCE</scope>
    <source>
        <strain evidence="1">K2</strain>
    </source>
</reference>
<sequence>GRRQIDSESEHCVLEKYFKDDFAEQPEGTRASEQLERKVSLSIERF</sequence>
<feature type="non-terminal residue" evidence="1">
    <location>
        <position position="1"/>
    </location>
</feature>
<evidence type="ECO:0000313" key="2">
    <source>
        <dbReference type="Proteomes" id="UP001249851"/>
    </source>
</evidence>
<dbReference type="AlphaFoldDB" id="A0AAD9QLJ6"/>
<protein>
    <submittedName>
        <fullName evidence="1">Uncharacterized protein</fullName>
    </submittedName>
</protein>
<evidence type="ECO:0000313" key="1">
    <source>
        <dbReference type="EMBL" id="KAK2563483.1"/>
    </source>
</evidence>
<accession>A0AAD9QLJ6</accession>
<proteinExistence type="predicted"/>
<keyword evidence="2" id="KW-1185">Reference proteome</keyword>
<organism evidence="1 2">
    <name type="scientific">Acropora cervicornis</name>
    <name type="common">Staghorn coral</name>
    <dbReference type="NCBI Taxonomy" id="6130"/>
    <lineage>
        <taxon>Eukaryota</taxon>
        <taxon>Metazoa</taxon>
        <taxon>Cnidaria</taxon>
        <taxon>Anthozoa</taxon>
        <taxon>Hexacorallia</taxon>
        <taxon>Scleractinia</taxon>
        <taxon>Astrocoeniina</taxon>
        <taxon>Acroporidae</taxon>
        <taxon>Acropora</taxon>
    </lineage>
</organism>
<dbReference type="Proteomes" id="UP001249851">
    <property type="component" value="Unassembled WGS sequence"/>
</dbReference>